<dbReference type="RefSeq" id="WP_377258208.1">
    <property type="nucleotide sequence ID" value="NZ_JBHLUH010000069.1"/>
</dbReference>
<evidence type="ECO:0000313" key="2">
    <source>
        <dbReference type="Proteomes" id="UP001589867"/>
    </source>
</evidence>
<keyword evidence="1" id="KW-0645">Protease</keyword>
<gene>
    <name evidence="1" type="ORF">ACFFIA_32275</name>
</gene>
<accession>A0ABV6MCA3</accession>
<dbReference type="GO" id="GO:0006508">
    <property type="term" value="P:proteolysis"/>
    <property type="evidence" value="ECO:0007669"/>
    <property type="project" value="UniProtKB-KW"/>
</dbReference>
<dbReference type="Proteomes" id="UP001589867">
    <property type="component" value="Unassembled WGS sequence"/>
</dbReference>
<dbReference type="GO" id="GO:0008233">
    <property type="term" value="F:peptidase activity"/>
    <property type="evidence" value="ECO:0007669"/>
    <property type="project" value="UniProtKB-KW"/>
</dbReference>
<reference evidence="1 2" key="1">
    <citation type="submission" date="2024-09" db="EMBL/GenBank/DDBJ databases">
        <authorList>
            <person name="Sun Q."/>
            <person name="Mori K."/>
        </authorList>
    </citation>
    <scope>NUCLEOTIDE SEQUENCE [LARGE SCALE GENOMIC DNA]</scope>
    <source>
        <strain evidence="1 2">TBRC 3947</strain>
    </source>
</reference>
<dbReference type="InterPro" id="IPR036628">
    <property type="entry name" value="Clp_N_dom_sf"/>
</dbReference>
<comment type="caution">
    <text evidence="1">The sequence shown here is derived from an EMBL/GenBank/DDBJ whole genome shotgun (WGS) entry which is preliminary data.</text>
</comment>
<keyword evidence="2" id="KW-1185">Reference proteome</keyword>
<name>A0ABV6MCA3_9ACTN</name>
<evidence type="ECO:0000313" key="1">
    <source>
        <dbReference type="EMBL" id="MFC0532335.1"/>
    </source>
</evidence>
<dbReference type="Gene3D" id="1.10.1780.10">
    <property type="entry name" value="Clp, N-terminal domain"/>
    <property type="match status" value="1"/>
</dbReference>
<keyword evidence="1" id="KW-0378">Hydrolase</keyword>
<dbReference type="EMBL" id="JBHLUH010000069">
    <property type="protein sequence ID" value="MFC0532335.1"/>
    <property type="molecule type" value="Genomic_DNA"/>
</dbReference>
<protein>
    <submittedName>
        <fullName evidence="1">Clp protease N-terminal domain-containing protein</fullName>
    </submittedName>
</protein>
<sequence>MRGWCGWQGRSRSPGACRSSVPRTGRISGTCQVVGGLGQVGTSHLLLALLDSEDDNDAYRLVVDAGGELQDIQSRVEAASRRSTYLWGNWWSSAISWATFVAGQRWKAVRTTMLLRRGSYWFIGIRCVLLGA</sequence>
<organism evidence="1 2">
    <name type="scientific">Phytohabitans kaempferiae</name>
    <dbReference type="NCBI Taxonomy" id="1620943"/>
    <lineage>
        <taxon>Bacteria</taxon>
        <taxon>Bacillati</taxon>
        <taxon>Actinomycetota</taxon>
        <taxon>Actinomycetes</taxon>
        <taxon>Micromonosporales</taxon>
        <taxon>Micromonosporaceae</taxon>
    </lineage>
</organism>
<proteinExistence type="predicted"/>